<dbReference type="PIRSF" id="PIRSF000232">
    <property type="entry name" value="YdjA"/>
    <property type="match status" value="1"/>
</dbReference>
<dbReference type="InterPro" id="IPR000415">
    <property type="entry name" value="Nitroreductase-like"/>
</dbReference>
<evidence type="ECO:0000256" key="1">
    <source>
        <dbReference type="ARBA" id="ARBA00007118"/>
    </source>
</evidence>
<keyword evidence="5 7" id="KW-0560">Oxidoreductase</keyword>
<feature type="compositionally biased region" description="Low complexity" evidence="9">
    <location>
        <begin position="183"/>
        <end position="197"/>
    </location>
</feature>
<evidence type="ECO:0000256" key="9">
    <source>
        <dbReference type="SAM" id="MobiDB-lite"/>
    </source>
</evidence>
<dbReference type="GO" id="GO:0016491">
    <property type="term" value="F:oxidoreductase activity"/>
    <property type="evidence" value="ECO:0007669"/>
    <property type="project" value="UniProtKB-UniRule"/>
</dbReference>
<comment type="similarity">
    <text evidence="1 7">Belongs to the nitroreductase family.</text>
</comment>
<dbReference type="InterPro" id="IPR052530">
    <property type="entry name" value="NAD(P)H_nitroreductase"/>
</dbReference>
<reference evidence="11" key="1">
    <citation type="submission" date="2020-02" db="EMBL/GenBank/DDBJ databases">
        <title>A new Streptomyces sp. for controlling soil-borne diseases.</title>
        <authorList>
            <person name="Li X."/>
            <person name="Tian Y."/>
            <person name="Gao K."/>
        </authorList>
    </citation>
    <scope>NUCLEOTIDE SEQUENCE [LARGE SCALE GENOMIC DNA]</scope>
    <source>
        <strain evidence="11">0250</strain>
    </source>
</reference>
<feature type="region of interest" description="Disordered" evidence="9">
    <location>
        <begin position="183"/>
        <end position="203"/>
    </location>
</feature>
<feature type="binding site" description="in other chain" evidence="8">
    <location>
        <begin position="10"/>
        <end position="12"/>
    </location>
    <ligand>
        <name>FMN</name>
        <dbReference type="ChEBI" id="CHEBI:58210"/>
        <note>ligand shared between dimeric partners</note>
    </ligand>
</feature>
<feature type="binding site" description="in other chain" evidence="8">
    <location>
        <begin position="126"/>
        <end position="128"/>
    </location>
    <ligand>
        <name>FMN</name>
        <dbReference type="ChEBI" id="CHEBI:58210"/>
        <note>ligand shared between dimeric partners</note>
    </ligand>
</feature>
<evidence type="ECO:0000313" key="12">
    <source>
        <dbReference type="Proteomes" id="UP000476310"/>
    </source>
</evidence>
<evidence type="ECO:0000256" key="3">
    <source>
        <dbReference type="ARBA" id="ARBA00022643"/>
    </source>
</evidence>
<proteinExistence type="inferred from homology"/>
<dbReference type="EC" id="1.-.-.-" evidence="7"/>
<dbReference type="RefSeq" id="WP_164437278.1">
    <property type="nucleotide sequence ID" value="NZ_JAAIKT010000144.1"/>
</dbReference>
<evidence type="ECO:0000256" key="7">
    <source>
        <dbReference type="PIRNR" id="PIRNR000232"/>
    </source>
</evidence>
<protein>
    <recommendedName>
        <fullName evidence="7">Putative NAD(P)H nitroreductase</fullName>
        <ecNumber evidence="7">1.-.-.-</ecNumber>
    </recommendedName>
</protein>
<dbReference type="PANTHER" id="PTHR43821:SF1">
    <property type="entry name" value="NAD(P)H NITROREDUCTASE YDJA-RELATED"/>
    <property type="match status" value="1"/>
</dbReference>
<organism evidence="11 12">
    <name type="scientific">Streptomyces rhizosphaericus</name>
    <dbReference type="NCBI Taxonomy" id="114699"/>
    <lineage>
        <taxon>Bacteria</taxon>
        <taxon>Bacillati</taxon>
        <taxon>Actinomycetota</taxon>
        <taxon>Actinomycetes</taxon>
        <taxon>Kitasatosporales</taxon>
        <taxon>Streptomycetaceae</taxon>
        <taxon>Streptomyces</taxon>
        <taxon>Streptomyces violaceusniger group</taxon>
    </lineage>
</organism>
<evidence type="ECO:0000313" key="11">
    <source>
        <dbReference type="EMBL" id="NEW77726.1"/>
    </source>
</evidence>
<dbReference type="InterPro" id="IPR029479">
    <property type="entry name" value="Nitroreductase"/>
</dbReference>
<keyword evidence="12" id="KW-1185">Reference proteome</keyword>
<dbReference type="SUPFAM" id="SSF55469">
    <property type="entry name" value="FMN-dependent nitroreductase-like"/>
    <property type="match status" value="1"/>
</dbReference>
<dbReference type="InterPro" id="IPR026021">
    <property type="entry name" value="YdjA-like"/>
</dbReference>
<dbReference type="CDD" id="cd02135">
    <property type="entry name" value="YdjA-like"/>
    <property type="match status" value="1"/>
</dbReference>
<keyword evidence="2 7" id="KW-0285">Flavoprotein</keyword>
<accession>A0A6G4AW69</accession>
<dbReference type="PANTHER" id="PTHR43821">
    <property type="entry name" value="NAD(P)H NITROREDUCTASE YDJA-RELATED"/>
    <property type="match status" value="1"/>
</dbReference>
<evidence type="ECO:0000256" key="8">
    <source>
        <dbReference type="PIRSR" id="PIRSR000232-1"/>
    </source>
</evidence>
<dbReference type="AlphaFoldDB" id="A0A6G4AW69"/>
<dbReference type="Gene3D" id="3.40.109.10">
    <property type="entry name" value="NADH Oxidase"/>
    <property type="match status" value="1"/>
</dbReference>
<comment type="cofactor">
    <cofactor evidence="8">
        <name>FMN</name>
        <dbReference type="ChEBI" id="CHEBI:58210"/>
    </cofactor>
    <text evidence="8">Binds 1 FMN per subunit.</text>
</comment>
<dbReference type="Pfam" id="PF00881">
    <property type="entry name" value="Nitroreductase"/>
    <property type="match status" value="1"/>
</dbReference>
<dbReference type="Proteomes" id="UP000476310">
    <property type="component" value="Unassembled WGS sequence"/>
</dbReference>
<keyword evidence="3 7" id="KW-0288">FMN</keyword>
<feature type="domain" description="Nitroreductase" evidence="10">
    <location>
        <begin position="9"/>
        <end position="156"/>
    </location>
</feature>
<sequence>MDVTTAMLTRRSEHDLLDPAPDDNEFTYLLKVAAAAPDHGLLHPWRWVLVRGDDRDALGACFAEDVREERRARAVAKVQRAPLLASLVFAPVRGHKVPQWEQLAATSAMTHALMLLLHSRGFGSIWRTGALVHSPQARRLLDLADGEELLGWLYIGTPDPSAPRRRRELYDVSGRLTKLSALTRASSPARSRSGASADCPTGM</sequence>
<keyword evidence="6 7" id="KW-0520">NAD</keyword>
<evidence type="ECO:0000256" key="6">
    <source>
        <dbReference type="ARBA" id="ARBA00023027"/>
    </source>
</evidence>
<evidence type="ECO:0000256" key="5">
    <source>
        <dbReference type="ARBA" id="ARBA00023002"/>
    </source>
</evidence>
<name>A0A6G4AW69_9ACTN</name>
<evidence type="ECO:0000259" key="10">
    <source>
        <dbReference type="Pfam" id="PF00881"/>
    </source>
</evidence>
<keyword evidence="4 7" id="KW-0521">NADP</keyword>
<evidence type="ECO:0000256" key="2">
    <source>
        <dbReference type="ARBA" id="ARBA00022630"/>
    </source>
</evidence>
<feature type="binding site" evidence="8">
    <location>
        <position position="39"/>
    </location>
    <ligand>
        <name>FMN</name>
        <dbReference type="ChEBI" id="CHEBI:58210"/>
        <note>ligand shared between dimeric partners</note>
    </ligand>
</feature>
<gene>
    <name evidence="11" type="ORF">G4H13_47345</name>
</gene>
<dbReference type="EMBL" id="JAAIKT010000144">
    <property type="protein sequence ID" value="NEW77726.1"/>
    <property type="molecule type" value="Genomic_DNA"/>
</dbReference>
<comment type="caution">
    <text evidence="11">The sequence shown here is derived from an EMBL/GenBank/DDBJ whole genome shotgun (WGS) entry which is preliminary data.</text>
</comment>
<evidence type="ECO:0000256" key="4">
    <source>
        <dbReference type="ARBA" id="ARBA00022857"/>
    </source>
</evidence>